<dbReference type="Proteomes" id="UP001055172">
    <property type="component" value="Unassembled WGS sequence"/>
</dbReference>
<organism evidence="2 3">
    <name type="scientific">Colletotrichum liriopes</name>
    <dbReference type="NCBI Taxonomy" id="708192"/>
    <lineage>
        <taxon>Eukaryota</taxon>
        <taxon>Fungi</taxon>
        <taxon>Dikarya</taxon>
        <taxon>Ascomycota</taxon>
        <taxon>Pezizomycotina</taxon>
        <taxon>Sordariomycetes</taxon>
        <taxon>Hypocreomycetidae</taxon>
        <taxon>Glomerellales</taxon>
        <taxon>Glomerellaceae</taxon>
        <taxon>Colletotrichum</taxon>
        <taxon>Colletotrichum spaethianum species complex</taxon>
    </lineage>
</organism>
<accession>A0AA37LNQ7</accession>
<keyword evidence="3" id="KW-1185">Reference proteome</keyword>
<name>A0AA37LNQ7_9PEZI</name>
<evidence type="ECO:0000313" key="2">
    <source>
        <dbReference type="EMBL" id="GJC79450.1"/>
    </source>
</evidence>
<dbReference type="AlphaFoldDB" id="A0AA37LNQ7"/>
<comment type="caution">
    <text evidence="2">The sequence shown here is derived from an EMBL/GenBank/DDBJ whole genome shotgun (WGS) entry which is preliminary data.</text>
</comment>
<proteinExistence type="predicted"/>
<sequence>MAADNDDDDDGAHQSEATVRFAETQKVVGGMRWGLQTPTNSEEEGRSDFRRASVRQFQCSKGVMEGRWWAAIRSHRDPR</sequence>
<evidence type="ECO:0000256" key="1">
    <source>
        <dbReference type="SAM" id="MobiDB-lite"/>
    </source>
</evidence>
<protein>
    <submittedName>
        <fullName evidence="2">Uncharacterized protein</fullName>
    </submittedName>
</protein>
<reference evidence="2 3" key="1">
    <citation type="submission" date="2021-07" db="EMBL/GenBank/DDBJ databases">
        <title>Genome data of Colletotrichum spaethianum.</title>
        <authorList>
            <person name="Utami Y.D."/>
            <person name="Hiruma K."/>
        </authorList>
    </citation>
    <scope>NUCLEOTIDE SEQUENCE [LARGE SCALE GENOMIC DNA]</scope>
    <source>
        <strain evidence="2 3">MAFF 242679</strain>
    </source>
</reference>
<feature type="compositionally biased region" description="Acidic residues" evidence="1">
    <location>
        <begin position="1"/>
        <end position="10"/>
    </location>
</feature>
<dbReference type="EMBL" id="BPPX01000004">
    <property type="protein sequence ID" value="GJC79450.1"/>
    <property type="molecule type" value="Genomic_DNA"/>
</dbReference>
<gene>
    <name evidence="2" type="ORF">ColLi_02288</name>
</gene>
<feature type="region of interest" description="Disordered" evidence="1">
    <location>
        <begin position="1"/>
        <end position="20"/>
    </location>
</feature>
<evidence type="ECO:0000313" key="3">
    <source>
        <dbReference type="Proteomes" id="UP001055172"/>
    </source>
</evidence>